<dbReference type="eggNOG" id="COG0739">
    <property type="taxonomic scope" value="Bacteria"/>
</dbReference>
<organism evidence="3 4">
    <name type="scientific">Caenibius tardaugens NBRC 16725</name>
    <dbReference type="NCBI Taxonomy" id="1219035"/>
    <lineage>
        <taxon>Bacteria</taxon>
        <taxon>Pseudomonadati</taxon>
        <taxon>Pseudomonadota</taxon>
        <taxon>Alphaproteobacteria</taxon>
        <taxon>Sphingomonadales</taxon>
        <taxon>Erythrobacteraceae</taxon>
        <taxon>Caenibius</taxon>
    </lineage>
</organism>
<dbReference type="PANTHER" id="PTHR21666">
    <property type="entry name" value="PEPTIDASE-RELATED"/>
    <property type="match status" value="1"/>
</dbReference>
<dbReference type="EMBL" id="BASZ01000004">
    <property type="protein sequence ID" value="GAD48952.1"/>
    <property type="molecule type" value="Genomic_DNA"/>
</dbReference>
<evidence type="ECO:0000259" key="2">
    <source>
        <dbReference type="Pfam" id="PF01551"/>
    </source>
</evidence>
<dbReference type="CDD" id="cd12797">
    <property type="entry name" value="M23_peptidase"/>
    <property type="match status" value="1"/>
</dbReference>
<gene>
    <name evidence="3" type="ORF">NT2_04_03650</name>
</gene>
<dbReference type="Gene3D" id="3.10.450.350">
    <property type="match status" value="1"/>
</dbReference>
<dbReference type="InterPro" id="IPR011055">
    <property type="entry name" value="Dup_hybrid_motif"/>
</dbReference>
<dbReference type="Proteomes" id="UP000016568">
    <property type="component" value="Unassembled WGS sequence"/>
</dbReference>
<reference evidence="3 4" key="1">
    <citation type="submission" date="2013-09" db="EMBL/GenBank/DDBJ databases">
        <title>Whole genome shotgun sequence of Novosphingobium tardaugens NBRC 16725.</title>
        <authorList>
            <person name="Isaki S."/>
            <person name="Hosoyama A."/>
            <person name="Tsuchikane K."/>
            <person name="Katsumata H."/>
            <person name="Ando Y."/>
            <person name="Yamazaki S."/>
            <person name="Fujita N."/>
        </authorList>
    </citation>
    <scope>NUCLEOTIDE SEQUENCE [LARGE SCALE GENOMIC DNA]</scope>
    <source>
        <strain evidence="3 4">NBRC 16725</strain>
    </source>
</reference>
<dbReference type="Gene3D" id="2.70.70.10">
    <property type="entry name" value="Glucose Permease (Domain IIA)"/>
    <property type="match status" value="1"/>
</dbReference>
<keyword evidence="4" id="KW-1185">Reference proteome</keyword>
<dbReference type="InterPro" id="IPR016047">
    <property type="entry name" value="M23ase_b-sheet_dom"/>
</dbReference>
<evidence type="ECO:0000313" key="3">
    <source>
        <dbReference type="EMBL" id="GAD48952.1"/>
    </source>
</evidence>
<dbReference type="RefSeq" id="WP_021689859.1">
    <property type="nucleotide sequence ID" value="NZ_BASZ01000004.1"/>
</dbReference>
<sequence>MFKSREHFSGYEAGDRGGPGVGAAALTHAQMLGEPELFVHNRICSYAERFAAWKEAAWQRAQALDLAPDLAEDIGSARWFRGAGTLLGLTAVALAFWPDFAPLEAAPAMTIDPAARDEFRSQMIMPLALGADSGRHMGATQAVTPLHAAPERPRVEMVATLAPGDSFSRMLQRAGVGAGEAARVNGMIAGAISPGDIASGTRVDLVLGRRTGTDEARPLESLSFRARFDLEVAIDRRDSGLVLVPRQIRVDATPLRVRGIVGPSLYRSARNAGVPAHAVQQYLRTLATNGSFDGELAAGDTFDIIVAYKRAETGEAQAGDLLYAGLERGGKPRAQLLRWGANGQFFEASGVGESRSGLLAPVNGRIGSPFGMRRHPILGFARMHKGLDFKAGYGAPVYAVTDGRVTYAGRHGGHGNYIRLEHGGGLGTGYAHLSRFAVSSGAQVRRGQVIGYVGSTGLSTGPHLHYEMYRGGRAVNPASVQFVTRAQLSGQELAAFRARLASLKSVASGAALESLAPTRTAALDEPTREIDRVARVKPQG</sequence>
<evidence type="ECO:0000256" key="1">
    <source>
        <dbReference type="ARBA" id="ARBA00022729"/>
    </source>
</evidence>
<name>U2YKV6_9SPHN</name>
<proteinExistence type="predicted"/>
<protein>
    <submittedName>
        <fullName evidence="3">Peptidase M23 family protein</fullName>
    </submittedName>
</protein>
<dbReference type="Pfam" id="PF01551">
    <property type="entry name" value="Peptidase_M23"/>
    <property type="match status" value="1"/>
</dbReference>
<evidence type="ECO:0000313" key="4">
    <source>
        <dbReference type="Proteomes" id="UP000016568"/>
    </source>
</evidence>
<comment type="caution">
    <text evidence="3">The sequence shown here is derived from an EMBL/GenBank/DDBJ whole genome shotgun (WGS) entry which is preliminary data.</text>
</comment>
<keyword evidence="1" id="KW-0732">Signal</keyword>
<dbReference type="GO" id="GO:0004222">
    <property type="term" value="F:metalloendopeptidase activity"/>
    <property type="evidence" value="ECO:0007669"/>
    <property type="project" value="TreeGrafter"/>
</dbReference>
<dbReference type="AlphaFoldDB" id="U2YKV6"/>
<accession>U2YKV6</accession>
<feature type="domain" description="M23ase beta-sheet core" evidence="2">
    <location>
        <begin position="382"/>
        <end position="477"/>
    </location>
</feature>
<dbReference type="PANTHER" id="PTHR21666:SF289">
    <property type="entry name" value="L-ALA--D-GLU ENDOPEPTIDASE"/>
    <property type="match status" value="1"/>
</dbReference>
<dbReference type="SUPFAM" id="SSF51261">
    <property type="entry name" value="Duplicated hybrid motif"/>
    <property type="match status" value="1"/>
</dbReference>
<dbReference type="InterPro" id="IPR050570">
    <property type="entry name" value="Cell_wall_metabolism_enzyme"/>
</dbReference>